<protein>
    <recommendedName>
        <fullName evidence="6">Transcription repressor</fullName>
    </recommendedName>
    <alternativeName>
        <fullName evidence="6">Ovate family protein</fullName>
    </alternativeName>
</protein>
<evidence type="ECO:0000256" key="4">
    <source>
        <dbReference type="ARBA" id="ARBA00023163"/>
    </source>
</evidence>
<keyword evidence="3 6" id="KW-0805">Transcription regulation</keyword>
<accession>A0A835LJZ5</accession>
<comment type="subcellular location">
    <subcellularLocation>
        <location evidence="1 6">Nucleus</location>
    </subcellularLocation>
</comment>
<dbReference type="GO" id="GO:0045892">
    <property type="term" value="P:negative regulation of DNA-templated transcription"/>
    <property type="evidence" value="ECO:0007669"/>
    <property type="project" value="UniProtKB-UniRule"/>
</dbReference>
<evidence type="ECO:0000256" key="3">
    <source>
        <dbReference type="ARBA" id="ARBA00023015"/>
    </source>
</evidence>
<dbReference type="AlphaFoldDB" id="A0A835LJZ5"/>
<evidence type="ECO:0000256" key="6">
    <source>
        <dbReference type="RuleBase" id="RU367028"/>
    </source>
</evidence>
<evidence type="ECO:0000256" key="7">
    <source>
        <dbReference type="SAM" id="MobiDB-lite"/>
    </source>
</evidence>
<comment type="caution">
    <text evidence="9">The sequence shown here is derived from an EMBL/GenBank/DDBJ whole genome shotgun (WGS) entry which is preliminary data.</text>
</comment>
<dbReference type="GO" id="GO:0005634">
    <property type="term" value="C:nucleus"/>
    <property type="evidence" value="ECO:0007669"/>
    <property type="project" value="UniProtKB-SubCell"/>
</dbReference>
<dbReference type="NCBIfam" id="TIGR01568">
    <property type="entry name" value="A_thal_3678"/>
    <property type="match status" value="1"/>
</dbReference>
<evidence type="ECO:0000256" key="1">
    <source>
        <dbReference type="ARBA" id="ARBA00004123"/>
    </source>
</evidence>
<dbReference type="OrthoDB" id="1928390at2759"/>
<evidence type="ECO:0000256" key="2">
    <source>
        <dbReference type="ARBA" id="ARBA00022491"/>
    </source>
</evidence>
<proteinExistence type="predicted"/>
<dbReference type="PROSITE" id="PS51754">
    <property type="entry name" value="OVATE"/>
    <property type="match status" value="1"/>
</dbReference>
<reference evidence="9 10" key="1">
    <citation type="submission" date="2020-10" db="EMBL/GenBank/DDBJ databases">
        <title>The Coptis chinensis genome and diversification of protoberbering-type alkaloids.</title>
        <authorList>
            <person name="Wang B."/>
            <person name="Shu S."/>
            <person name="Song C."/>
            <person name="Liu Y."/>
        </authorList>
    </citation>
    <scope>NUCLEOTIDE SEQUENCE [LARGE SCALE GENOMIC DNA]</scope>
    <source>
        <strain evidence="9">HL-2020</strain>
        <tissue evidence="9">Leaf</tissue>
    </source>
</reference>
<dbReference type="Proteomes" id="UP000631114">
    <property type="component" value="Unassembled WGS sequence"/>
</dbReference>
<keyword evidence="2 6" id="KW-0678">Repressor</keyword>
<feature type="domain" description="OVATE" evidence="8">
    <location>
        <begin position="92"/>
        <end position="151"/>
    </location>
</feature>
<keyword evidence="5 6" id="KW-0539">Nucleus</keyword>
<keyword evidence="10" id="KW-1185">Reference proteome</keyword>
<dbReference type="PANTHER" id="PTHR33057:SF70">
    <property type="entry name" value="TRANSCRIPTION REPRESSOR-RELATED"/>
    <property type="match status" value="1"/>
</dbReference>
<keyword evidence="4 6" id="KW-0804">Transcription</keyword>
<feature type="compositionally biased region" description="Low complexity" evidence="7">
    <location>
        <begin position="47"/>
        <end position="75"/>
    </location>
</feature>
<dbReference type="Pfam" id="PF04844">
    <property type="entry name" value="Ovate"/>
    <property type="match status" value="1"/>
</dbReference>
<feature type="region of interest" description="Disordered" evidence="7">
    <location>
        <begin position="36"/>
        <end position="85"/>
    </location>
</feature>
<organism evidence="9 10">
    <name type="scientific">Coptis chinensis</name>
    <dbReference type="NCBI Taxonomy" id="261450"/>
    <lineage>
        <taxon>Eukaryota</taxon>
        <taxon>Viridiplantae</taxon>
        <taxon>Streptophyta</taxon>
        <taxon>Embryophyta</taxon>
        <taxon>Tracheophyta</taxon>
        <taxon>Spermatophyta</taxon>
        <taxon>Magnoliopsida</taxon>
        <taxon>Ranunculales</taxon>
        <taxon>Ranunculaceae</taxon>
        <taxon>Coptidoideae</taxon>
        <taxon>Coptis</taxon>
    </lineage>
</organism>
<comment type="function">
    <text evidence="6">Transcriptional repressor that regulates multiple aspects of plant growth and development.</text>
</comment>
<sequence>MSSSNKKKLLKNTVAVDIGCSCGKPKLSNLFFPKLKTKASPKPDPYPYSSSSYEPNSLSISPDTTTTFDTTPETEYASKSSSTSRVGESVAVVKDSHDPYLDFRHSMLQMILEKEIYSKEELKELLDCFLSLNSPYHHEIILRAFSEIWNGVFFSLATSQNFSAVSSRVRRKSRDF</sequence>
<dbReference type="PANTHER" id="PTHR33057">
    <property type="entry name" value="TRANSCRIPTION REPRESSOR OFP7-RELATED"/>
    <property type="match status" value="1"/>
</dbReference>
<dbReference type="InterPro" id="IPR006458">
    <property type="entry name" value="Ovate_C"/>
</dbReference>
<evidence type="ECO:0000259" key="8">
    <source>
        <dbReference type="PROSITE" id="PS51754"/>
    </source>
</evidence>
<name>A0A835LJZ5_9MAGN</name>
<evidence type="ECO:0000256" key="5">
    <source>
        <dbReference type="ARBA" id="ARBA00023242"/>
    </source>
</evidence>
<evidence type="ECO:0000313" key="9">
    <source>
        <dbReference type="EMBL" id="KAF9597670.1"/>
    </source>
</evidence>
<dbReference type="EMBL" id="JADFTS010000007">
    <property type="protein sequence ID" value="KAF9597670.1"/>
    <property type="molecule type" value="Genomic_DNA"/>
</dbReference>
<evidence type="ECO:0000313" key="10">
    <source>
        <dbReference type="Proteomes" id="UP000631114"/>
    </source>
</evidence>
<gene>
    <name evidence="9" type="ORF">IFM89_020550</name>
</gene>
<dbReference type="InterPro" id="IPR038933">
    <property type="entry name" value="Ovate"/>
</dbReference>